<dbReference type="OrthoDB" id="10253409at2759"/>
<dbReference type="Pfam" id="PF09742">
    <property type="entry name" value="Dymeclin"/>
    <property type="match status" value="1"/>
</dbReference>
<sequence>MGNILSDDGVTDHDMNVVKEITLETPYPYDDPIWMEVFEMKGYLQAISRAYLNAATTAWSHDMRLNTPCTHNFEVFILHMSEVVTDVPRRLMKTVSNDDYLESVQKATNALFLTRCFLNTFMKECSDEELLVVFGVPSVKSTLITPKNYNRNTLIQTYGETAFVLVETVVDVIVSHSPQQQTNKLYMEALGILLTLFSRMMRNSDVEHAIAPVSPFFSPYFLLDLLFLCSGMPLPSQFVSRDKTPTSQNETPSTPYDETPSWATSLLLSLLRRMNEPEVGRLDESLYHTQTPSLLYPFQLFGFFASAGEPLPVRSASATRCQLLLTLLLSVNCTTQNPFSEAFSRITNTRCSDVQVVENEACSFSFDLLYRLICRDLTEPAVAILLYLVVHKLPSFLEFVASKADYDFLPDLLHLLYDHTTLADEQLYLLITVLLSFSQNASFTHCLFTLPATPQDFAFFTERSDSDSWSVGCLLLVLLIRILTAHLHHANVPPIVLPHSQDFYLLSAVMALICNLFRQARDLDRYTSRRLVELLLLLTRRLQALKAQEDRVLDDALLNNTSELLAFLLDSLAGFLTSEQPALNVHFVYELVRQHGALKTVTAHPEFNHITTVVMMVLDSMDAALKKETEEHKDYERALDKLAKEVQSWSFLYKKGEAKYEFEDCNSAAFFLSYAWELLHQYCADLDF</sequence>
<dbReference type="GO" id="GO:0007030">
    <property type="term" value="P:Golgi organization"/>
    <property type="evidence" value="ECO:0007669"/>
    <property type="project" value="TreeGrafter"/>
</dbReference>
<feature type="coiled-coil region" evidence="5">
    <location>
        <begin position="618"/>
        <end position="645"/>
    </location>
</feature>
<dbReference type="PANTHER" id="PTHR12895:SF9">
    <property type="entry name" value="DYMECLIN"/>
    <property type="match status" value="1"/>
</dbReference>
<evidence type="ECO:0000256" key="1">
    <source>
        <dbReference type="ARBA" id="ARBA00010603"/>
    </source>
</evidence>
<dbReference type="GO" id="GO:0005794">
    <property type="term" value="C:Golgi apparatus"/>
    <property type="evidence" value="ECO:0007669"/>
    <property type="project" value="TreeGrafter"/>
</dbReference>
<evidence type="ECO:0000256" key="5">
    <source>
        <dbReference type="SAM" id="Coils"/>
    </source>
</evidence>
<reference evidence="7 8" key="1">
    <citation type="submission" date="2016-05" db="EMBL/GenBank/DDBJ databases">
        <title>Nuclear genome of Blastocystis sp. subtype 1 NandII.</title>
        <authorList>
            <person name="Gentekaki E."/>
            <person name="Curtis B."/>
            <person name="Stairs C."/>
            <person name="Eme L."/>
            <person name="Herman E."/>
            <person name="Klimes V."/>
            <person name="Arias M.C."/>
            <person name="Elias M."/>
            <person name="Hilliou F."/>
            <person name="Klute M."/>
            <person name="Malik S.-B."/>
            <person name="Pightling A."/>
            <person name="Rachubinski R."/>
            <person name="Salas D."/>
            <person name="Schlacht A."/>
            <person name="Suga H."/>
            <person name="Archibald J."/>
            <person name="Ball S.G."/>
            <person name="Clark G."/>
            <person name="Dacks J."/>
            <person name="Van Der Giezen M."/>
            <person name="Tsaousis A."/>
            <person name="Roger A."/>
        </authorList>
    </citation>
    <scope>NUCLEOTIDE SEQUENCE [LARGE SCALE GENOMIC DNA]</scope>
    <source>
        <strain evidence="8">ATCC 50177 / NandII</strain>
    </source>
</reference>
<protein>
    <recommendedName>
        <fullName evidence="2">Dymeclin</fullName>
    </recommendedName>
</protein>
<feature type="region of interest" description="Disordered" evidence="6">
    <location>
        <begin position="239"/>
        <end position="259"/>
    </location>
</feature>
<comment type="similarity">
    <text evidence="1">Belongs to the dymeclin family.</text>
</comment>
<comment type="caution">
    <text evidence="7">The sequence shown here is derived from an EMBL/GenBank/DDBJ whole genome shotgun (WGS) entry which is preliminary data.</text>
</comment>
<keyword evidence="4" id="KW-0449">Lipoprotein</keyword>
<dbReference type="STRING" id="478820.A0A196S7X4"/>
<evidence type="ECO:0000313" key="8">
    <source>
        <dbReference type="Proteomes" id="UP000078348"/>
    </source>
</evidence>
<organism evidence="7 8">
    <name type="scientific">Blastocystis sp. subtype 1 (strain ATCC 50177 / NandII)</name>
    <dbReference type="NCBI Taxonomy" id="478820"/>
    <lineage>
        <taxon>Eukaryota</taxon>
        <taxon>Sar</taxon>
        <taxon>Stramenopiles</taxon>
        <taxon>Bigyra</taxon>
        <taxon>Opalozoa</taxon>
        <taxon>Opalinata</taxon>
        <taxon>Blastocystidae</taxon>
        <taxon>Blastocystis</taxon>
    </lineage>
</organism>
<gene>
    <name evidence="7" type="ORF">AV274_5142</name>
</gene>
<name>A0A196S7X4_BLAHN</name>
<dbReference type="InterPro" id="IPR019142">
    <property type="entry name" value="Dymeclin"/>
</dbReference>
<evidence type="ECO:0000256" key="4">
    <source>
        <dbReference type="ARBA" id="ARBA00023288"/>
    </source>
</evidence>
<dbReference type="AlphaFoldDB" id="A0A196S7X4"/>
<keyword evidence="5" id="KW-0175">Coiled coil</keyword>
<proteinExistence type="inferred from homology"/>
<dbReference type="Proteomes" id="UP000078348">
    <property type="component" value="Unassembled WGS sequence"/>
</dbReference>
<keyword evidence="8" id="KW-1185">Reference proteome</keyword>
<dbReference type="EMBL" id="LXWW01000454">
    <property type="protein sequence ID" value="OAO13138.1"/>
    <property type="molecule type" value="Genomic_DNA"/>
</dbReference>
<feature type="compositionally biased region" description="Polar residues" evidence="6">
    <location>
        <begin position="245"/>
        <end position="259"/>
    </location>
</feature>
<keyword evidence="3" id="KW-0519">Myristate</keyword>
<evidence type="ECO:0000256" key="3">
    <source>
        <dbReference type="ARBA" id="ARBA00022707"/>
    </source>
</evidence>
<evidence type="ECO:0000313" key="7">
    <source>
        <dbReference type="EMBL" id="OAO13138.1"/>
    </source>
</evidence>
<accession>A0A196S7X4</accession>
<evidence type="ECO:0000256" key="6">
    <source>
        <dbReference type="SAM" id="MobiDB-lite"/>
    </source>
</evidence>
<dbReference type="PANTHER" id="PTHR12895">
    <property type="entry name" value="DYMECLIN"/>
    <property type="match status" value="1"/>
</dbReference>
<evidence type="ECO:0000256" key="2">
    <source>
        <dbReference type="ARBA" id="ARBA00015736"/>
    </source>
</evidence>